<dbReference type="AlphaFoldDB" id="A0A6G0XKD2"/>
<evidence type="ECO:0000313" key="5">
    <source>
        <dbReference type="Proteomes" id="UP000481153"/>
    </source>
</evidence>
<dbReference type="EMBL" id="VJMJ01000048">
    <property type="protein sequence ID" value="KAF0740643.1"/>
    <property type="molecule type" value="Genomic_DNA"/>
</dbReference>
<proteinExistence type="predicted"/>
<gene>
    <name evidence="4" type="ORF">Ae201684_004017</name>
</gene>
<dbReference type="SUPFAM" id="SSF52075">
    <property type="entry name" value="Outer arm dynein light chain 1"/>
    <property type="match status" value="1"/>
</dbReference>
<dbReference type="VEuPathDB" id="FungiDB:AeMF1_009218"/>
<evidence type="ECO:0008006" key="6">
    <source>
        <dbReference type="Google" id="ProtNLM"/>
    </source>
</evidence>
<evidence type="ECO:0000313" key="4">
    <source>
        <dbReference type="EMBL" id="KAF0740643.1"/>
    </source>
</evidence>
<feature type="coiled-coil region" evidence="3">
    <location>
        <begin position="413"/>
        <end position="494"/>
    </location>
</feature>
<dbReference type="PANTHER" id="PTHR15454">
    <property type="entry name" value="NISCHARIN RELATED"/>
    <property type="match status" value="1"/>
</dbReference>
<feature type="coiled-coil region" evidence="3">
    <location>
        <begin position="339"/>
        <end position="387"/>
    </location>
</feature>
<evidence type="ECO:0000256" key="1">
    <source>
        <dbReference type="ARBA" id="ARBA00022614"/>
    </source>
</evidence>
<reference evidence="4 5" key="1">
    <citation type="submission" date="2019-07" db="EMBL/GenBank/DDBJ databases">
        <title>Genomics analysis of Aphanomyces spp. identifies a new class of oomycete effector associated with host adaptation.</title>
        <authorList>
            <person name="Gaulin E."/>
        </authorList>
    </citation>
    <scope>NUCLEOTIDE SEQUENCE [LARGE SCALE GENOMIC DNA]</scope>
    <source>
        <strain evidence="4 5">ATCC 201684</strain>
    </source>
</reference>
<feature type="coiled-coil region" evidence="3">
    <location>
        <begin position="634"/>
        <end position="881"/>
    </location>
</feature>
<dbReference type="SUPFAM" id="SSF57997">
    <property type="entry name" value="Tropomyosin"/>
    <property type="match status" value="1"/>
</dbReference>
<dbReference type="PANTHER" id="PTHR15454:SF56">
    <property type="entry name" value="PROTEIN PHOSPHATASE 1 REGULATORY SUBUNIT 7-RELATED"/>
    <property type="match status" value="1"/>
</dbReference>
<comment type="caution">
    <text evidence="4">The sequence shown here is derived from an EMBL/GenBank/DDBJ whole genome shotgun (WGS) entry which is preliminary data.</text>
</comment>
<keyword evidence="5" id="KW-1185">Reference proteome</keyword>
<keyword evidence="2" id="KW-0677">Repeat</keyword>
<evidence type="ECO:0000256" key="2">
    <source>
        <dbReference type="ARBA" id="ARBA00022737"/>
    </source>
</evidence>
<sequence>MSQASHVNQHIFSIDDIEIEDEASVETLNLHGNCIRTMDGLQRFRQLKELSLSSNWIECPSFVALKGLTHLTVLNLSANRMTTTIGFPILPSLRELSIAYNSLNSLEGLLDPIKFPKLEILDLRDNEIADLAALSSLFYLENIQVLRLQNINKSQANPVCSTQGYPSRLLERMSTLKTLDGEDVDVLRELASLSMPKYTSVAKLFRPASAGNRPPQPAPEWTALDARLRVLESQTQDAADTTSLLGDIDSKIQTATQNLHKMHKQTLQRSMLEDDDLDDDEIEVVSNTKLHSNGRSDASTVACQCDSVTTRETSTQSMDVLASSKAIQCDIADDFIPRIEAAEERARRAEAELVKLNLERSNTIKERETLTRELEALRLERDRFQQDSIAKNQEYKAAMEAQRKEWDGAKDLLLKSQSRVESLQSQLKEAHEKIKSQATAMESTAALAKEQADAKIREQTQSSQEKLDEAAAQIRQLKRDAQELKYSLEDSHAKYAINEKELSLLRHDGLVKSSEMDKLVFQHKEEIQRREKEFKQQTMLIDRQFKMTLHEMELEFRAKQTESILKIKQLHQAMHRVTNDCRQWEAKYEAARQREASLANRVQELTGKLSGVDKKLKQIESACQRSMHDRDTAIRDLEAQLDKAHAHAVDLEGELRESHERLAEMEEAAQKAKEVASTLQVKNIMLDDQAKQLMALRRDLEVERQRREDLENHLRDMEHALDESLARQADMEADARRIEASKDKLDQWDHLQEELENKIQALEYIEKEMQRMRRTIAKQEESATERAERMRHEHDDAIRALQDAMQVQQQQLKQSETKCATMEAKYQEAMDQNRILQRSVRDHATRVRTTENEMKVLLVQMEKERQAKRQHMTKISQLLQQLNHENA</sequence>
<dbReference type="InterPro" id="IPR032675">
    <property type="entry name" value="LRR_dom_sf"/>
</dbReference>
<dbReference type="Pfam" id="PF12799">
    <property type="entry name" value="LRR_4"/>
    <property type="match status" value="1"/>
</dbReference>
<dbReference type="GO" id="GO:0005737">
    <property type="term" value="C:cytoplasm"/>
    <property type="evidence" value="ECO:0007669"/>
    <property type="project" value="TreeGrafter"/>
</dbReference>
<protein>
    <recommendedName>
        <fullName evidence="6">U2A'/phosphoprotein 32 family A C-terminal domain-containing protein</fullName>
    </recommendedName>
</protein>
<accession>A0A6G0XKD2</accession>
<name>A0A6G0XKD2_9STRA</name>
<feature type="coiled-coil region" evidence="3">
    <location>
        <begin position="567"/>
        <end position="608"/>
    </location>
</feature>
<keyword evidence="1" id="KW-0433">Leucine-rich repeat</keyword>
<dbReference type="InterPro" id="IPR001611">
    <property type="entry name" value="Leu-rich_rpt"/>
</dbReference>
<dbReference type="Proteomes" id="UP000481153">
    <property type="component" value="Unassembled WGS sequence"/>
</dbReference>
<keyword evidence="3" id="KW-0175">Coiled coil</keyword>
<dbReference type="Gene3D" id="3.80.10.10">
    <property type="entry name" value="Ribonuclease Inhibitor"/>
    <property type="match status" value="2"/>
</dbReference>
<organism evidence="4 5">
    <name type="scientific">Aphanomyces euteiches</name>
    <dbReference type="NCBI Taxonomy" id="100861"/>
    <lineage>
        <taxon>Eukaryota</taxon>
        <taxon>Sar</taxon>
        <taxon>Stramenopiles</taxon>
        <taxon>Oomycota</taxon>
        <taxon>Saprolegniomycetes</taxon>
        <taxon>Saprolegniales</taxon>
        <taxon>Verrucalvaceae</taxon>
        <taxon>Aphanomyces</taxon>
    </lineage>
</organism>
<dbReference type="PROSITE" id="PS51450">
    <property type="entry name" value="LRR"/>
    <property type="match status" value="1"/>
</dbReference>
<evidence type="ECO:0000256" key="3">
    <source>
        <dbReference type="SAM" id="Coils"/>
    </source>
</evidence>
<dbReference type="InterPro" id="IPR025875">
    <property type="entry name" value="Leu-rich_rpt_4"/>
</dbReference>